<dbReference type="InterPro" id="IPR015424">
    <property type="entry name" value="PyrdxlP-dep_Trfase"/>
</dbReference>
<dbReference type="InterPro" id="IPR004838">
    <property type="entry name" value="NHTrfase_class1_PyrdxlP-BS"/>
</dbReference>
<comment type="cofactor">
    <cofactor evidence="1">
        <name>pyridoxal 5'-phosphate</name>
        <dbReference type="ChEBI" id="CHEBI:597326"/>
    </cofactor>
</comment>
<evidence type="ECO:0000256" key="3">
    <source>
        <dbReference type="ARBA" id="ARBA00022679"/>
    </source>
</evidence>
<keyword evidence="3" id="KW-0808">Transferase</keyword>
<organism evidence="5">
    <name type="scientific">marine sediment metagenome</name>
    <dbReference type="NCBI Taxonomy" id="412755"/>
    <lineage>
        <taxon>unclassified sequences</taxon>
        <taxon>metagenomes</taxon>
        <taxon>ecological metagenomes</taxon>
    </lineage>
</organism>
<evidence type="ECO:0000256" key="1">
    <source>
        <dbReference type="ARBA" id="ARBA00001933"/>
    </source>
</evidence>
<name>A0A0F8YIE3_9ZZZZ</name>
<feature type="domain" description="Aminotransferase class I/classII large" evidence="4">
    <location>
        <begin position="3"/>
        <end position="271"/>
    </location>
</feature>
<dbReference type="SUPFAM" id="SSF53383">
    <property type="entry name" value="PLP-dependent transferases"/>
    <property type="match status" value="1"/>
</dbReference>
<dbReference type="PANTHER" id="PTHR42832:SF3">
    <property type="entry name" value="L-GLUTAMINE--4-(METHYLSULFANYL)-2-OXOBUTANOATE AMINOTRANSFERASE"/>
    <property type="match status" value="1"/>
</dbReference>
<proteinExistence type="predicted"/>
<dbReference type="GO" id="GO:0030170">
    <property type="term" value="F:pyridoxal phosphate binding"/>
    <property type="evidence" value="ECO:0007669"/>
    <property type="project" value="InterPro"/>
</dbReference>
<dbReference type="Pfam" id="PF00155">
    <property type="entry name" value="Aminotran_1_2"/>
    <property type="match status" value="1"/>
</dbReference>
<accession>A0A0F8YIE3</accession>
<dbReference type="InterPro" id="IPR015422">
    <property type="entry name" value="PyrdxlP-dep_Trfase_small"/>
</dbReference>
<gene>
    <name evidence="5" type="ORF">LCGC14_3089710</name>
</gene>
<sequence>AYVDPGDIALIPDPGYPVYNSGTILAGGTSYFMPLLAENNFLPDLDAIPADIASKAKLMFLNYPNNPTSATATTDFFKKVVDFAKHNDIVVAHDFPYSEITFDGYTAPSFLEAPGAKDVGVEFHSLSKTYNMTGWRIGWVLGNAEVIEALGRVKSNIDSGIFNAIQKAGIVALQGPQDSIEDMRHIYKRRRDLVVSTMKELGIEIEPTKATVFIWIKVPEGQTSAGFAKLVLEKAGVVISPGSAYGPSGEGYIRITLTVSDDRLKEALDRIASTL</sequence>
<feature type="non-terminal residue" evidence="5">
    <location>
        <position position="1"/>
    </location>
</feature>
<dbReference type="AlphaFoldDB" id="A0A0F8YIE3"/>
<evidence type="ECO:0000313" key="5">
    <source>
        <dbReference type="EMBL" id="KKK53944.1"/>
    </source>
</evidence>
<dbReference type="PROSITE" id="PS00105">
    <property type="entry name" value="AA_TRANSFER_CLASS_1"/>
    <property type="match status" value="1"/>
</dbReference>
<dbReference type="Gene3D" id="3.90.1150.10">
    <property type="entry name" value="Aspartate Aminotransferase, domain 1"/>
    <property type="match status" value="1"/>
</dbReference>
<dbReference type="GO" id="GO:0008483">
    <property type="term" value="F:transaminase activity"/>
    <property type="evidence" value="ECO:0007669"/>
    <property type="project" value="UniProtKB-KW"/>
</dbReference>
<dbReference type="CDD" id="cd00609">
    <property type="entry name" value="AAT_like"/>
    <property type="match status" value="1"/>
</dbReference>
<dbReference type="PANTHER" id="PTHR42832">
    <property type="entry name" value="AMINO ACID AMINOTRANSFERASE"/>
    <property type="match status" value="1"/>
</dbReference>
<protein>
    <recommendedName>
        <fullName evidence="4">Aminotransferase class I/classII large domain-containing protein</fullName>
    </recommendedName>
</protein>
<comment type="caution">
    <text evidence="5">The sequence shown here is derived from an EMBL/GenBank/DDBJ whole genome shotgun (WGS) entry which is preliminary data.</text>
</comment>
<dbReference type="Gene3D" id="3.40.640.10">
    <property type="entry name" value="Type I PLP-dependent aspartate aminotransferase-like (Major domain)"/>
    <property type="match status" value="1"/>
</dbReference>
<dbReference type="InterPro" id="IPR004839">
    <property type="entry name" value="Aminotransferase_I/II_large"/>
</dbReference>
<evidence type="ECO:0000259" key="4">
    <source>
        <dbReference type="Pfam" id="PF00155"/>
    </source>
</evidence>
<evidence type="ECO:0000256" key="2">
    <source>
        <dbReference type="ARBA" id="ARBA00022576"/>
    </source>
</evidence>
<keyword evidence="2" id="KW-0032">Aminotransferase</keyword>
<reference evidence="5" key="1">
    <citation type="journal article" date="2015" name="Nature">
        <title>Complex archaea that bridge the gap between prokaryotes and eukaryotes.</title>
        <authorList>
            <person name="Spang A."/>
            <person name="Saw J.H."/>
            <person name="Jorgensen S.L."/>
            <person name="Zaremba-Niedzwiedzka K."/>
            <person name="Martijn J."/>
            <person name="Lind A.E."/>
            <person name="van Eijk R."/>
            <person name="Schleper C."/>
            <person name="Guy L."/>
            <person name="Ettema T.J."/>
        </authorList>
    </citation>
    <scope>NUCLEOTIDE SEQUENCE</scope>
</reference>
<dbReference type="InterPro" id="IPR015421">
    <property type="entry name" value="PyrdxlP-dep_Trfase_major"/>
</dbReference>
<dbReference type="InterPro" id="IPR050881">
    <property type="entry name" value="LL-DAP_aminotransferase"/>
</dbReference>
<dbReference type="EMBL" id="LAZR01066251">
    <property type="protein sequence ID" value="KKK53944.1"/>
    <property type="molecule type" value="Genomic_DNA"/>
</dbReference>